<organism evidence="1 2">
    <name type="scientific">Camellia lanceoleosa</name>
    <dbReference type="NCBI Taxonomy" id="1840588"/>
    <lineage>
        <taxon>Eukaryota</taxon>
        <taxon>Viridiplantae</taxon>
        <taxon>Streptophyta</taxon>
        <taxon>Embryophyta</taxon>
        <taxon>Tracheophyta</taxon>
        <taxon>Spermatophyta</taxon>
        <taxon>Magnoliopsida</taxon>
        <taxon>eudicotyledons</taxon>
        <taxon>Gunneridae</taxon>
        <taxon>Pentapetalae</taxon>
        <taxon>asterids</taxon>
        <taxon>Ericales</taxon>
        <taxon>Theaceae</taxon>
        <taxon>Camellia</taxon>
    </lineage>
</organism>
<comment type="caution">
    <text evidence="1">The sequence shown here is derived from an EMBL/GenBank/DDBJ whole genome shotgun (WGS) entry which is preliminary data.</text>
</comment>
<reference evidence="1 2" key="1">
    <citation type="journal article" date="2022" name="Plant J.">
        <title>Chromosome-level genome of Camellia lanceoleosa provides a valuable resource for understanding genome evolution and self-incompatibility.</title>
        <authorList>
            <person name="Gong W."/>
            <person name="Xiao S."/>
            <person name="Wang L."/>
            <person name="Liao Z."/>
            <person name="Chang Y."/>
            <person name="Mo W."/>
            <person name="Hu G."/>
            <person name="Li W."/>
            <person name="Zhao G."/>
            <person name="Zhu H."/>
            <person name="Hu X."/>
            <person name="Ji K."/>
            <person name="Xiang X."/>
            <person name="Song Q."/>
            <person name="Yuan D."/>
            <person name="Jin S."/>
            <person name="Zhang L."/>
        </authorList>
    </citation>
    <scope>NUCLEOTIDE SEQUENCE [LARGE SCALE GENOMIC DNA]</scope>
    <source>
        <strain evidence="1">SQ_2022a</strain>
    </source>
</reference>
<keyword evidence="2" id="KW-1185">Reference proteome</keyword>
<proteinExistence type="predicted"/>
<accession>A0ACC0GXX9</accession>
<evidence type="ECO:0000313" key="1">
    <source>
        <dbReference type="EMBL" id="KAI8004406.1"/>
    </source>
</evidence>
<gene>
    <name evidence="1" type="ORF">LOK49_LG08G02403</name>
</gene>
<dbReference type="Proteomes" id="UP001060215">
    <property type="component" value="Chromosome 9"/>
</dbReference>
<dbReference type="EMBL" id="CM045766">
    <property type="protein sequence ID" value="KAI8004406.1"/>
    <property type="molecule type" value="Genomic_DNA"/>
</dbReference>
<protein>
    <submittedName>
        <fullName evidence="1">Myosin-6</fullName>
    </submittedName>
</protein>
<evidence type="ECO:0000313" key="2">
    <source>
        <dbReference type="Proteomes" id="UP001060215"/>
    </source>
</evidence>
<name>A0ACC0GXX9_9ERIC</name>
<sequence>MHLARKAYKELCSSAVSIQAGMRGMIARDEHRFRRQIAFYGKLSLLIAHDRKACKFVTREEGMGSGYGPDLRTGIARSTGLPVEYYKQRMDEMDIRLRPLLNRFREQPHGTSALRATTVARGLEGGEKEVGQSDIGRVRGTPAQLTEHVPGSNVEIVEEWRRAKDNTEVLKKSDISDAQGSAMQDKRPEAHFPMGNDSHIPYGPGLKEPPPKEARNSLGEPKAPSGPQYFVTKPVELPLCPAYNTTMIKTSSSPIGIEEISPSLSPTRIVLKTIVIDDCMAIVFNSLTLKRKAHEENECLGRLPKFLKGSAVPTEAFTTGALSVSHSSLSIRAQNSSLVRGRGKKGTGKAKKGLQGDLYEVKVVTEESSLPSRLTAYSSTEVDECCSQVPSTYPLANAEPSSTLYQARVAKEEFDSATASEAVRQHQSSLDCLPRVADWQALRTGSFKINCDVAIKKGSHLASTAVLLRDARDIHMHLKGDYGFCGVFIGGMQVMGVFCWSVAIMEGGKWEDLNMDCLLNVFGSVGIESLLLDIPFVCKSWHKATLSPPCWKQLDFSRISLDDVEFPSRLMDVHEFNDQLAVNAFMKFVIKRSTGSVTFLSIPECRTNEAFLYVADE</sequence>